<sequence length="363" mass="39929">MTFAEDATAGTGTGDLRHPALCCPRCGGSLRDETEPGGGGSFREGVEPGRGGSLHDGAGPGGGGSLREEAGLRCAGCGAGYPVDEGIPRFVPRDNYAEGFGFQWNRHRLTQLDSHVGMPISRDRLMTGSGWSAEELRGRSVLECGSGAGRFTEVLCETGALVTSFDISSAVHANAASNGRFPNLRLVQASVYELPFPEESFDFLLCLGVVQHTPDVERTFKTLLRYLRPGGRFCVDVYAAVIAYPHLRQLIRPFTRRMPPARLYTLVERTVPRLLPLSMALSAVPGVGQGLARLVPVANHRHLGLTDEETRRSWSVLDTFDWLAPRYEKPQPRRRIRRWTEELALRAVSIERRRGMYVIRGVK</sequence>
<accession>A0ABP8BGZ4</accession>
<feature type="domain" description="Methyltransferase type 11" evidence="2">
    <location>
        <begin position="142"/>
        <end position="234"/>
    </location>
</feature>
<dbReference type="Proteomes" id="UP001501251">
    <property type="component" value="Unassembled WGS sequence"/>
</dbReference>
<keyword evidence="4" id="KW-1185">Reference proteome</keyword>
<proteinExistence type="predicted"/>
<comment type="caution">
    <text evidence="3">The sequence shown here is derived from an EMBL/GenBank/DDBJ whole genome shotgun (WGS) entry which is preliminary data.</text>
</comment>
<dbReference type="RefSeq" id="WP_344922418.1">
    <property type="nucleotide sequence ID" value="NZ_BAABAQ010000016.1"/>
</dbReference>
<dbReference type="Gene3D" id="3.40.50.150">
    <property type="entry name" value="Vaccinia Virus protein VP39"/>
    <property type="match status" value="1"/>
</dbReference>
<gene>
    <name evidence="3" type="ORF">GCM10022252_69050</name>
</gene>
<feature type="region of interest" description="Disordered" evidence="1">
    <location>
        <begin position="32"/>
        <end position="65"/>
    </location>
</feature>
<reference evidence="4" key="1">
    <citation type="journal article" date="2019" name="Int. J. Syst. Evol. Microbiol.">
        <title>The Global Catalogue of Microorganisms (GCM) 10K type strain sequencing project: providing services to taxonomists for standard genome sequencing and annotation.</title>
        <authorList>
            <consortium name="The Broad Institute Genomics Platform"/>
            <consortium name="The Broad Institute Genome Sequencing Center for Infectious Disease"/>
            <person name="Wu L."/>
            <person name="Ma J."/>
        </authorList>
    </citation>
    <scope>NUCLEOTIDE SEQUENCE [LARGE SCALE GENOMIC DNA]</scope>
    <source>
        <strain evidence="4">JCM 17388</strain>
    </source>
</reference>
<protein>
    <recommendedName>
        <fullName evidence="2">Methyltransferase type 11 domain-containing protein</fullName>
    </recommendedName>
</protein>
<dbReference type="CDD" id="cd02440">
    <property type="entry name" value="AdoMet_MTases"/>
    <property type="match status" value="1"/>
</dbReference>
<evidence type="ECO:0000313" key="4">
    <source>
        <dbReference type="Proteomes" id="UP001501251"/>
    </source>
</evidence>
<dbReference type="SUPFAM" id="SSF53335">
    <property type="entry name" value="S-adenosyl-L-methionine-dependent methyltransferases"/>
    <property type="match status" value="1"/>
</dbReference>
<evidence type="ECO:0000259" key="2">
    <source>
        <dbReference type="Pfam" id="PF08241"/>
    </source>
</evidence>
<dbReference type="InterPro" id="IPR013216">
    <property type="entry name" value="Methyltransf_11"/>
</dbReference>
<dbReference type="PANTHER" id="PTHR43464">
    <property type="entry name" value="METHYLTRANSFERASE"/>
    <property type="match status" value="1"/>
</dbReference>
<evidence type="ECO:0000313" key="3">
    <source>
        <dbReference type="EMBL" id="GAA4206640.1"/>
    </source>
</evidence>
<dbReference type="PANTHER" id="PTHR43464:SF83">
    <property type="entry name" value="MALONYL-[ACYL-CARRIER PROTEIN] O-METHYLTRANSFERASE"/>
    <property type="match status" value="1"/>
</dbReference>
<dbReference type="EMBL" id="BAABAQ010000016">
    <property type="protein sequence ID" value="GAA4206640.1"/>
    <property type="molecule type" value="Genomic_DNA"/>
</dbReference>
<feature type="compositionally biased region" description="Gly residues" evidence="1">
    <location>
        <begin position="36"/>
        <end position="65"/>
    </location>
</feature>
<dbReference type="SUPFAM" id="SSF158997">
    <property type="entry name" value="Trm112p-like"/>
    <property type="match status" value="1"/>
</dbReference>
<dbReference type="InterPro" id="IPR029063">
    <property type="entry name" value="SAM-dependent_MTases_sf"/>
</dbReference>
<evidence type="ECO:0000256" key="1">
    <source>
        <dbReference type="SAM" id="MobiDB-lite"/>
    </source>
</evidence>
<dbReference type="Gene3D" id="2.20.25.10">
    <property type="match status" value="1"/>
</dbReference>
<dbReference type="Pfam" id="PF08241">
    <property type="entry name" value="Methyltransf_11"/>
    <property type="match status" value="1"/>
</dbReference>
<name>A0ABP8BGZ4_9ACTN</name>
<organism evidence="3 4">
    <name type="scientific">Streptosporangium oxazolinicum</name>
    <dbReference type="NCBI Taxonomy" id="909287"/>
    <lineage>
        <taxon>Bacteria</taxon>
        <taxon>Bacillati</taxon>
        <taxon>Actinomycetota</taxon>
        <taxon>Actinomycetes</taxon>
        <taxon>Streptosporangiales</taxon>
        <taxon>Streptosporangiaceae</taxon>
        <taxon>Streptosporangium</taxon>
    </lineage>
</organism>